<dbReference type="SUPFAM" id="SSF48452">
    <property type="entry name" value="TPR-like"/>
    <property type="match status" value="1"/>
</dbReference>
<dbReference type="Proteomes" id="UP001231189">
    <property type="component" value="Unassembled WGS sequence"/>
</dbReference>
<dbReference type="InterPro" id="IPR011009">
    <property type="entry name" value="Kinase-like_dom_sf"/>
</dbReference>
<dbReference type="Pfam" id="PF25575">
    <property type="entry name" value="TPR_BSK1_C"/>
    <property type="match status" value="1"/>
</dbReference>
<feature type="domain" description="Protein kinase" evidence="2">
    <location>
        <begin position="152"/>
        <end position="444"/>
    </location>
</feature>
<dbReference type="GO" id="GO:0005524">
    <property type="term" value="F:ATP binding"/>
    <property type="evidence" value="ECO:0007669"/>
    <property type="project" value="InterPro"/>
</dbReference>
<sequence>MPRQSCGGGGSDPALVAQTDAAESYNRQGWEEVAVLENPGRQWRLEKEAAVRGCHRKGRPACRRAGEMCGFGLEKSPNSELAHHDFLKGLQAVSVWKANNFFLPGGNFCAIRKYKMGSKASKYDNLESMLHDQSSEPHKLPFKYLKKITNSFSDERVLGRGGSGVVYKDKQGELRNGEAIAVKKLERSLPGFEKQFTNEVYHFMKLKHPNIVRLLGYCYETQNVCVKHNGKYVFAEMSERLLCLEYYPNGSLDQYLSDESSGLDWPTRYKIIEGICYGLYYLHAETDTPVLHLDLKPANILLDDDMLPKLTDFGLSKLLDQQQTICTSSRDGTLGYMAPEYLHGGIVTTKSDIFSLGVIIMEVIRGDRDYPGLSETSSEEFIELTLNKWKNALGKAPGSTSLEVYCQQIKRCIQIGLLCVNPERARRPTTTKVMKMLQGISETYQISTTDMGEACSQMDLTAIHQILVLKHYKDDEMVGNELSFQEWAQGIQDTLNIKKRGDIAFRDEDFEAAIDNYTQLIGVMVIPSVTVFARRSFCYLMSDSDQSAAALRDAMQAQATFPVCPTGLYMQSVALTRLNLHSDATEMLNQASQLEVNWIQKSEEEEMERQKKSNDASHSDGGETFSFPTILLNS</sequence>
<dbReference type="EMBL" id="JAUUTY010000005">
    <property type="protein sequence ID" value="KAK1630809.1"/>
    <property type="molecule type" value="Genomic_DNA"/>
</dbReference>
<name>A0AAD8RU40_LOLMU</name>
<reference evidence="3" key="1">
    <citation type="submission" date="2023-07" db="EMBL/GenBank/DDBJ databases">
        <title>A chromosome-level genome assembly of Lolium multiflorum.</title>
        <authorList>
            <person name="Chen Y."/>
            <person name="Copetti D."/>
            <person name="Kolliker R."/>
            <person name="Studer B."/>
        </authorList>
    </citation>
    <scope>NUCLEOTIDE SEQUENCE</scope>
    <source>
        <strain evidence="3">02402/16</strain>
        <tissue evidence="3">Leaf</tissue>
    </source>
</reference>
<dbReference type="InterPro" id="IPR008271">
    <property type="entry name" value="Ser/Thr_kinase_AS"/>
</dbReference>
<evidence type="ECO:0000256" key="1">
    <source>
        <dbReference type="SAM" id="MobiDB-lite"/>
    </source>
</evidence>
<feature type="region of interest" description="Disordered" evidence="1">
    <location>
        <begin position="602"/>
        <end position="634"/>
    </location>
</feature>
<accession>A0AAD8RU40</accession>
<evidence type="ECO:0000313" key="4">
    <source>
        <dbReference type="Proteomes" id="UP001231189"/>
    </source>
</evidence>
<keyword evidence="4" id="KW-1185">Reference proteome</keyword>
<dbReference type="InterPro" id="IPR000719">
    <property type="entry name" value="Prot_kinase_dom"/>
</dbReference>
<dbReference type="Pfam" id="PF00069">
    <property type="entry name" value="Pkinase"/>
    <property type="match status" value="1"/>
</dbReference>
<evidence type="ECO:0000313" key="3">
    <source>
        <dbReference type="EMBL" id="KAK1630809.1"/>
    </source>
</evidence>
<gene>
    <name evidence="3" type="ORF">QYE76_005124</name>
</gene>
<dbReference type="PANTHER" id="PTHR45707">
    <property type="entry name" value="C2 CALCIUM/LIPID-BINDING PLANT PHOSPHORIBOSYLTRANSFERASE FAMILY PROTEIN"/>
    <property type="match status" value="1"/>
</dbReference>
<dbReference type="PROSITE" id="PS50011">
    <property type="entry name" value="PROTEIN_KINASE_DOM"/>
    <property type="match status" value="1"/>
</dbReference>
<comment type="caution">
    <text evidence="3">The sequence shown here is derived from an EMBL/GenBank/DDBJ whole genome shotgun (WGS) entry which is preliminary data.</text>
</comment>
<dbReference type="GO" id="GO:0004672">
    <property type="term" value="F:protein kinase activity"/>
    <property type="evidence" value="ECO:0007669"/>
    <property type="project" value="InterPro"/>
</dbReference>
<dbReference type="SUPFAM" id="SSF56112">
    <property type="entry name" value="Protein kinase-like (PK-like)"/>
    <property type="match status" value="1"/>
</dbReference>
<dbReference type="Gene3D" id="1.10.510.10">
    <property type="entry name" value="Transferase(Phosphotransferase) domain 1"/>
    <property type="match status" value="1"/>
</dbReference>
<dbReference type="PROSITE" id="PS00108">
    <property type="entry name" value="PROTEIN_KINASE_ST"/>
    <property type="match status" value="1"/>
</dbReference>
<dbReference type="FunFam" id="3.30.200.20:FF:000465">
    <property type="entry name" value="Cysteine-rich receptor-like protein kinase 6"/>
    <property type="match status" value="1"/>
</dbReference>
<protein>
    <recommendedName>
        <fullName evidence="2">Protein kinase domain-containing protein</fullName>
    </recommendedName>
</protein>
<dbReference type="InterPro" id="IPR058209">
    <property type="entry name" value="TPR_BSK1_C"/>
</dbReference>
<organism evidence="3 4">
    <name type="scientific">Lolium multiflorum</name>
    <name type="common">Italian ryegrass</name>
    <name type="synonym">Lolium perenne subsp. multiflorum</name>
    <dbReference type="NCBI Taxonomy" id="4521"/>
    <lineage>
        <taxon>Eukaryota</taxon>
        <taxon>Viridiplantae</taxon>
        <taxon>Streptophyta</taxon>
        <taxon>Embryophyta</taxon>
        <taxon>Tracheophyta</taxon>
        <taxon>Spermatophyta</taxon>
        <taxon>Magnoliopsida</taxon>
        <taxon>Liliopsida</taxon>
        <taxon>Poales</taxon>
        <taxon>Poaceae</taxon>
        <taxon>BOP clade</taxon>
        <taxon>Pooideae</taxon>
        <taxon>Poodae</taxon>
        <taxon>Poeae</taxon>
        <taxon>Poeae Chloroplast Group 2 (Poeae type)</taxon>
        <taxon>Loliodinae</taxon>
        <taxon>Loliinae</taxon>
        <taxon>Lolium</taxon>
    </lineage>
</organism>
<dbReference type="InterPro" id="IPR011990">
    <property type="entry name" value="TPR-like_helical_dom_sf"/>
</dbReference>
<dbReference type="AlphaFoldDB" id="A0AAD8RU40"/>
<feature type="compositionally biased region" description="Basic and acidic residues" evidence="1">
    <location>
        <begin position="608"/>
        <end position="621"/>
    </location>
</feature>
<dbReference type="SMART" id="SM00220">
    <property type="entry name" value="S_TKc"/>
    <property type="match status" value="1"/>
</dbReference>
<dbReference type="PANTHER" id="PTHR45707:SF71">
    <property type="entry name" value="PROTEIN KINASE DOMAIN-CONTAINING PROTEIN"/>
    <property type="match status" value="1"/>
</dbReference>
<evidence type="ECO:0000259" key="2">
    <source>
        <dbReference type="PROSITE" id="PS50011"/>
    </source>
</evidence>
<dbReference type="FunFam" id="1.10.510.10:FF:000870">
    <property type="entry name" value="OSJNBa0016N04.16-like protein"/>
    <property type="match status" value="1"/>
</dbReference>
<dbReference type="Gene3D" id="3.30.200.20">
    <property type="entry name" value="Phosphorylase Kinase, domain 1"/>
    <property type="match status" value="1"/>
</dbReference>
<dbReference type="Gene3D" id="1.25.40.10">
    <property type="entry name" value="Tetratricopeptide repeat domain"/>
    <property type="match status" value="1"/>
</dbReference>
<proteinExistence type="predicted"/>